<keyword evidence="3" id="KW-1185">Reference proteome</keyword>
<proteinExistence type="predicted"/>
<protein>
    <submittedName>
        <fullName evidence="2">Uncharacterized protein</fullName>
    </submittedName>
</protein>
<evidence type="ECO:0000256" key="1">
    <source>
        <dbReference type="SAM" id="MobiDB-lite"/>
    </source>
</evidence>
<dbReference type="OrthoDB" id="9813673at2"/>
<dbReference type="KEGG" id="deo:CAY53_02040"/>
<accession>A0A2L1GL62</accession>
<gene>
    <name evidence="2" type="ORF">CAY53_02040</name>
</gene>
<sequence>MARIAMNRVVAWLVTQTYSRGTLYSETLARQYMGAVAQAPERLGLPSDLAKVSAFEQCSAAELERLWQVWKTAPNYTERNRQTGNALSAGMGCLLQYLRYRESQSLRVRRVPRQDTNPPAADEQDNQPASSNSSDTPEQPIRLLRQFALEYIDKRPKGGVLWVIGDQRLADTMEQLRQVGFPFTFKPRGGIASGWRDAWWLKEQDSITLPRNTETEIKLTREPDPDTVAAWLLTQTDAEGERYQAADAQLYMWALRTTPAKLDLPPAVIQKSVFSCRTPEELKQHWELLKTALNYQQLRAYTSIFDIGVQCLLRYLESHPANAGQITAAAAANIAEPDPKWIPDAEAKNGSDIDPDAVVAWLVTQPNANGTLYLKRVVRTYMSALTYHSRKIGFTPLTLTKKRFLLPHARRA</sequence>
<dbReference type="AlphaFoldDB" id="A0A2L1GL62"/>
<organism evidence="2 3">
    <name type="scientific">Desulfobulbus oralis</name>
    <dbReference type="NCBI Taxonomy" id="1986146"/>
    <lineage>
        <taxon>Bacteria</taxon>
        <taxon>Pseudomonadati</taxon>
        <taxon>Thermodesulfobacteriota</taxon>
        <taxon>Desulfobulbia</taxon>
        <taxon>Desulfobulbales</taxon>
        <taxon>Desulfobulbaceae</taxon>
        <taxon>Desulfobulbus</taxon>
    </lineage>
</organism>
<evidence type="ECO:0000313" key="3">
    <source>
        <dbReference type="Proteomes" id="UP000239867"/>
    </source>
</evidence>
<evidence type="ECO:0000313" key="2">
    <source>
        <dbReference type="EMBL" id="AVD70409.1"/>
    </source>
</evidence>
<dbReference type="Proteomes" id="UP000239867">
    <property type="component" value="Chromosome"/>
</dbReference>
<name>A0A2L1GL62_9BACT</name>
<dbReference type="RefSeq" id="WP_104935720.1">
    <property type="nucleotide sequence ID" value="NZ_CP021255.1"/>
</dbReference>
<feature type="region of interest" description="Disordered" evidence="1">
    <location>
        <begin position="108"/>
        <end position="139"/>
    </location>
</feature>
<feature type="compositionally biased region" description="Polar residues" evidence="1">
    <location>
        <begin position="126"/>
        <end position="137"/>
    </location>
</feature>
<dbReference type="EMBL" id="CP021255">
    <property type="protein sequence ID" value="AVD70409.1"/>
    <property type="molecule type" value="Genomic_DNA"/>
</dbReference>
<reference evidence="2 3" key="1">
    <citation type="journal article" date="2018" name="MBio">
        <title>Insights into the evolution of host association through the isolation and characterization of a novel human periodontal pathobiont, Desulfobulbus oralis.</title>
        <authorList>
            <person name="Cross K.L."/>
            <person name="Chirania P."/>
            <person name="Xiong W."/>
            <person name="Beall C.J."/>
            <person name="Elkins J.G."/>
            <person name="Giannone R.J."/>
            <person name="Griffen A.L."/>
            <person name="Guss A.M."/>
            <person name="Hettich R.L."/>
            <person name="Joshi S.S."/>
            <person name="Mokrzan E.M."/>
            <person name="Martin R.K."/>
            <person name="Zhulin I.B."/>
            <person name="Leys E.J."/>
            <person name="Podar M."/>
        </authorList>
    </citation>
    <scope>NUCLEOTIDE SEQUENCE [LARGE SCALE GENOMIC DNA]</scope>
    <source>
        <strain evidence="2 3">ORNL</strain>
    </source>
</reference>